<dbReference type="GO" id="GO:0008233">
    <property type="term" value="F:peptidase activity"/>
    <property type="evidence" value="ECO:0007669"/>
    <property type="project" value="UniProtKB-KW"/>
</dbReference>
<dbReference type="Gene3D" id="3.90.70.10">
    <property type="entry name" value="Cysteine proteinases"/>
    <property type="match status" value="1"/>
</dbReference>
<protein>
    <submittedName>
        <fullName evidence="2">Cysteine protease</fullName>
    </submittedName>
</protein>
<dbReference type="CDD" id="cd02619">
    <property type="entry name" value="Peptidase_C1"/>
    <property type="match status" value="1"/>
</dbReference>
<evidence type="ECO:0000313" key="2">
    <source>
        <dbReference type="EMBL" id="KTC94579.1"/>
    </source>
</evidence>
<dbReference type="STRING" id="448.Lery_2746"/>
<feature type="chain" id="PRO_5006913006" evidence="1">
    <location>
        <begin position="20"/>
        <end position="369"/>
    </location>
</feature>
<dbReference type="OrthoDB" id="3648721at2"/>
<dbReference type="RefSeq" id="WP_058527822.1">
    <property type="nucleotide sequence ID" value="NZ_CAAAHY010000005.1"/>
</dbReference>
<gene>
    <name evidence="2" type="ORF">Lery_2746</name>
</gene>
<dbReference type="AlphaFoldDB" id="A0A0W0TG82"/>
<organism evidence="2 3">
    <name type="scientific">Legionella erythra</name>
    <dbReference type="NCBI Taxonomy" id="448"/>
    <lineage>
        <taxon>Bacteria</taxon>
        <taxon>Pseudomonadati</taxon>
        <taxon>Pseudomonadota</taxon>
        <taxon>Gammaproteobacteria</taxon>
        <taxon>Legionellales</taxon>
        <taxon>Legionellaceae</taxon>
        <taxon>Legionella</taxon>
    </lineage>
</organism>
<accession>A0A0W0TG82</accession>
<proteinExistence type="predicted"/>
<keyword evidence="1" id="KW-0732">Signal</keyword>
<evidence type="ECO:0000256" key="1">
    <source>
        <dbReference type="SAM" id="SignalP"/>
    </source>
</evidence>
<keyword evidence="3" id="KW-1185">Reference proteome</keyword>
<dbReference type="InterPro" id="IPR038765">
    <property type="entry name" value="Papain-like_cys_pep_sf"/>
</dbReference>
<keyword evidence="2" id="KW-0645">Protease</keyword>
<dbReference type="Proteomes" id="UP000054773">
    <property type="component" value="Unassembled WGS sequence"/>
</dbReference>
<dbReference type="PATRIC" id="fig|448.7.peg.2885"/>
<reference evidence="2 3" key="1">
    <citation type="submission" date="2015-11" db="EMBL/GenBank/DDBJ databases">
        <title>Genomic analysis of 38 Legionella species identifies large and diverse effector repertoires.</title>
        <authorList>
            <person name="Burstein D."/>
            <person name="Amaro F."/>
            <person name="Zusman T."/>
            <person name="Lifshitz Z."/>
            <person name="Cohen O."/>
            <person name="Gilbert J.A."/>
            <person name="Pupko T."/>
            <person name="Shuman H.A."/>
            <person name="Segal G."/>
        </authorList>
    </citation>
    <scope>NUCLEOTIDE SEQUENCE [LARGE SCALE GENOMIC DNA]</scope>
    <source>
        <strain evidence="2 3">SE-32A-C8</strain>
    </source>
</reference>
<comment type="caution">
    <text evidence="2">The sequence shown here is derived from an EMBL/GenBank/DDBJ whole genome shotgun (WGS) entry which is preliminary data.</text>
</comment>
<name>A0A0W0TG82_LEGER</name>
<dbReference type="SUPFAM" id="SSF54001">
    <property type="entry name" value="Cysteine proteinases"/>
    <property type="match status" value="1"/>
</dbReference>
<evidence type="ECO:0000313" key="3">
    <source>
        <dbReference type="Proteomes" id="UP000054773"/>
    </source>
</evidence>
<dbReference type="GO" id="GO:0006508">
    <property type="term" value="P:proteolysis"/>
    <property type="evidence" value="ECO:0007669"/>
    <property type="project" value="UniProtKB-KW"/>
</dbReference>
<keyword evidence="2" id="KW-0378">Hydrolase</keyword>
<feature type="signal peptide" evidence="1">
    <location>
        <begin position="1"/>
        <end position="19"/>
    </location>
</feature>
<dbReference type="EMBL" id="LNYA01000034">
    <property type="protein sequence ID" value="KTC94579.1"/>
    <property type="molecule type" value="Genomic_DNA"/>
</dbReference>
<sequence>MKITQAIALTLLTSSSVMAQDIHIQGTFSKTIKAPVAQGKNSLQTVKPKTIKLLKVELSSHAKQVLAAKAAAAVNKPQQLMSSSSSKYPPQVELGMNDVPVLDQGGHGSCVTFASTAAVDAVFQQGDYVSQLCQLQLGNYLEEQGYAMSGWDGSLGRFVLSQMDMFGIVPKEREATQGCGGLHEYPLEGERPVQGMTPEEYRESSLPMDNRVAWSPVLDIMDAFDRFDTNQTLSQVKASLAAGDRVTFGVLLLDFDLGTMGAVGTRNSTNDSWVLTPQIARDVYQRPFFGGHEMVITGYDDNAVAIDDEGREHRGLLTLRNSWGDRLGDHGNFYMSYDYFKLLVIEAQRIRDLGENEDGGDGEDHSQNH</sequence>